<gene>
    <name evidence="6" type="ORF">GJ698_06390</name>
</gene>
<evidence type="ECO:0000256" key="2">
    <source>
        <dbReference type="ARBA" id="ARBA00022908"/>
    </source>
</evidence>
<dbReference type="Pfam" id="PF00589">
    <property type="entry name" value="Phage_integrase"/>
    <property type="match status" value="1"/>
</dbReference>
<feature type="domain" description="Tyr recombinase" evidence="5">
    <location>
        <begin position="1"/>
        <end position="184"/>
    </location>
</feature>
<dbReference type="EMBL" id="WKJL01000003">
    <property type="protein sequence ID" value="MRW83721.1"/>
    <property type="molecule type" value="Genomic_DNA"/>
</dbReference>
<dbReference type="InterPro" id="IPR002104">
    <property type="entry name" value="Integrase_catalytic"/>
</dbReference>
<keyword evidence="4" id="KW-0233">DNA recombination</keyword>
<dbReference type="SUPFAM" id="SSF56349">
    <property type="entry name" value="DNA breaking-rejoining enzymes"/>
    <property type="match status" value="1"/>
</dbReference>
<keyword evidence="3" id="KW-0238">DNA-binding</keyword>
<evidence type="ECO:0000313" key="7">
    <source>
        <dbReference type="Proteomes" id="UP000439986"/>
    </source>
</evidence>
<dbReference type="GO" id="GO:0003677">
    <property type="term" value="F:DNA binding"/>
    <property type="evidence" value="ECO:0007669"/>
    <property type="project" value="UniProtKB-KW"/>
</dbReference>
<proteinExistence type="inferred from homology"/>
<dbReference type="Gene3D" id="1.10.443.10">
    <property type="entry name" value="Intergrase catalytic core"/>
    <property type="match status" value="1"/>
</dbReference>
<organism evidence="6 7">
    <name type="scientific">Duganella aquatilis</name>
    <dbReference type="NCBI Taxonomy" id="2666082"/>
    <lineage>
        <taxon>Bacteria</taxon>
        <taxon>Pseudomonadati</taxon>
        <taxon>Pseudomonadota</taxon>
        <taxon>Betaproteobacteria</taxon>
        <taxon>Burkholderiales</taxon>
        <taxon>Oxalobacteraceae</taxon>
        <taxon>Telluria group</taxon>
        <taxon>Duganella</taxon>
    </lineage>
</organism>
<accession>A0A844CY99</accession>
<keyword evidence="7" id="KW-1185">Reference proteome</keyword>
<dbReference type="PANTHER" id="PTHR30349:SF41">
    <property type="entry name" value="INTEGRASE_RECOMBINASE PROTEIN MJ0367-RELATED"/>
    <property type="match status" value="1"/>
</dbReference>
<dbReference type="InterPro" id="IPR011010">
    <property type="entry name" value="DNA_brk_join_enz"/>
</dbReference>
<evidence type="ECO:0000259" key="5">
    <source>
        <dbReference type="PROSITE" id="PS51898"/>
    </source>
</evidence>
<comment type="similarity">
    <text evidence="1">Belongs to the 'phage' integrase family.</text>
</comment>
<evidence type="ECO:0000313" key="6">
    <source>
        <dbReference type="EMBL" id="MRW83721.1"/>
    </source>
</evidence>
<dbReference type="AlphaFoldDB" id="A0A844CY99"/>
<dbReference type="GO" id="GO:0015074">
    <property type="term" value="P:DNA integration"/>
    <property type="evidence" value="ECO:0007669"/>
    <property type="project" value="UniProtKB-KW"/>
</dbReference>
<dbReference type="PANTHER" id="PTHR30349">
    <property type="entry name" value="PHAGE INTEGRASE-RELATED"/>
    <property type="match status" value="1"/>
</dbReference>
<evidence type="ECO:0000256" key="3">
    <source>
        <dbReference type="ARBA" id="ARBA00023125"/>
    </source>
</evidence>
<name>A0A844CY99_9BURK</name>
<dbReference type="Proteomes" id="UP000439986">
    <property type="component" value="Unassembled WGS sequence"/>
</dbReference>
<protein>
    <submittedName>
        <fullName evidence="6">Tyrosine-type recombinase/integrase</fullName>
    </submittedName>
</protein>
<reference evidence="6 7" key="1">
    <citation type="submission" date="2019-11" db="EMBL/GenBank/DDBJ databases">
        <title>Novel species isolated from a subtropical stream in China.</title>
        <authorList>
            <person name="Lu H."/>
        </authorList>
    </citation>
    <scope>NUCLEOTIDE SEQUENCE [LARGE SCALE GENOMIC DNA]</scope>
    <source>
        <strain evidence="6 7">FT26W</strain>
    </source>
</reference>
<dbReference type="CDD" id="cd00397">
    <property type="entry name" value="DNA_BRE_C"/>
    <property type="match status" value="1"/>
</dbReference>
<dbReference type="InterPro" id="IPR050090">
    <property type="entry name" value="Tyrosine_recombinase_XerCD"/>
</dbReference>
<evidence type="ECO:0000256" key="4">
    <source>
        <dbReference type="ARBA" id="ARBA00023172"/>
    </source>
</evidence>
<dbReference type="PROSITE" id="PS51898">
    <property type="entry name" value="TYR_RECOMBINASE"/>
    <property type="match status" value="1"/>
</dbReference>
<sequence length="190" mass="21364">MQEFRQVIAVVRTHDNANRNVTLLYFSVALGLRAKEMSQLKLQDVLAPNGTIKDEVLLTRSTTKGRKQRLIYLTNKDVRKALTAYIQERRNGDTVLLSPTAPLFKSRKGSGFSPNTMQMLFKRMYIWAGLDQPSSHTGRRTFATSLIEHGADIKAVSTLMGHASVAMTARYVEDNPVRLRRICEGVQLGI</sequence>
<comment type="caution">
    <text evidence="6">The sequence shown here is derived from an EMBL/GenBank/DDBJ whole genome shotgun (WGS) entry which is preliminary data.</text>
</comment>
<dbReference type="InterPro" id="IPR013762">
    <property type="entry name" value="Integrase-like_cat_sf"/>
</dbReference>
<evidence type="ECO:0000256" key="1">
    <source>
        <dbReference type="ARBA" id="ARBA00008857"/>
    </source>
</evidence>
<dbReference type="GO" id="GO:0006310">
    <property type="term" value="P:DNA recombination"/>
    <property type="evidence" value="ECO:0007669"/>
    <property type="project" value="UniProtKB-KW"/>
</dbReference>
<keyword evidence="2" id="KW-0229">DNA integration</keyword>